<name>A0A5J4Q2Z4_9ZZZZ</name>
<accession>A0A5J4Q2Z4</accession>
<evidence type="ECO:0000313" key="1">
    <source>
        <dbReference type="EMBL" id="KAA6315439.1"/>
    </source>
</evidence>
<feature type="non-terminal residue" evidence="1">
    <location>
        <position position="1"/>
    </location>
</feature>
<dbReference type="EMBL" id="SNRY01005252">
    <property type="protein sequence ID" value="KAA6315439.1"/>
    <property type="molecule type" value="Genomic_DNA"/>
</dbReference>
<sequence length="31" mass="3456">TEVLNNIKKDTAHILVGIDADNPRKVIIKNI</sequence>
<organism evidence="1">
    <name type="scientific">termite gut metagenome</name>
    <dbReference type="NCBI Taxonomy" id="433724"/>
    <lineage>
        <taxon>unclassified sequences</taxon>
        <taxon>metagenomes</taxon>
        <taxon>organismal metagenomes</taxon>
    </lineage>
</organism>
<protein>
    <submittedName>
        <fullName evidence="1">Uncharacterized protein</fullName>
    </submittedName>
</protein>
<proteinExistence type="predicted"/>
<reference evidence="1" key="1">
    <citation type="submission" date="2019-03" db="EMBL/GenBank/DDBJ databases">
        <title>Single cell metagenomics reveals metabolic interactions within the superorganism composed of flagellate Streblomastix strix and complex community of Bacteroidetes bacteria on its surface.</title>
        <authorList>
            <person name="Treitli S.C."/>
            <person name="Kolisko M."/>
            <person name="Husnik F."/>
            <person name="Keeling P."/>
            <person name="Hampl V."/>
        </authorList>
    </citation>
    <scope>NUCLEOTIDE SEQUENCE</scope>
    <source>
        <strain evidence="1">STM</strain>
    </source>
</reference>
<comment type="caution">
    <text evidence="1">The sequence shown here is derived from an EMBL/GenBank/DDBJ whole genome shotgun (WGS) entry which is preliminary data.</text>
</comment>
<dbReference type="AlphaFoldDB" id="A0A5J4Q2Z4"/>
<gene>
    <name evidence="1" type="ORF">EZS27_034100</name>
</gene>